<accession>W7XGC4</accession>
<name>W7XGC4_TETTS</name>
<reference evidence="3" key="1">
    <citation type="journal article" date="2006" name="PLoS Biol.">
        <title>Macronuclear genome sequence of the ciliate Tetrahymena thermophila, a model eukaryote.</title>
        <authorList>
            <person name="Eisen J.A."/>
            <person name="Coyne R.S."/>
            <person name="Wu M."/>
            <person name="Wu D."/>
            <person name="Thiagarajan M."/>
            <person name="Wortman J.R."/>
            <person name="Badger J.H."/>
            <person name="Ren Q."/>
            <person name="Amedeo P."/>
            <person name="Jones K.M."/>
            <person name="Tallon L.J."/>
            <person name="Delcher A.L."/>
            <person name="Salzberg S.L."/>
            <person name="Silva J.C."/>
            <person name="Haas B.J."/>
            <person name="Majoros W.H."/>
            <person name="Farzad M."/>
            <person name="Carlton J.M."/>
            <person name="Smith R.K. Jr."/>
            <person name="Garg J."/>
            <person name="Pearlman R.E."/>
            <person name="Karrer K.M."/>
            <person name="Sun L."/>
            <person name="Manning G."/>
            <person name="Elde N.C."/>
            <person name="Turkewitz A.P."/>
            <person name="Asai D.J."/>
            <person name="Wilkes D.E."/>
            <person name="Wang Y."/>
            <person name="Cai H."/>
            <person name="Collins K."/>
            <person name="Stewart B.A."/>
            <person name="Lee S.R."/>
            <person name="Wilamowska K."/>
            <person name="Weinberg Z."/>
            <person name="Ruzzo W.L."/>
            <person name="Wloga D."/>
            <person name="Gaertig J."/>
            <person name="Frankel J."/>
            <person name="Tsao C.-C."/>
            <person name="Gorovsky M.A."/>
            <person name="Keeling P.J."/>
            <person name="Waller R.F."/>
            <person name="Patron N.J."/>
            <person name="Cherry J.M."/>
            <person name="Stover N.A."/>
            <person name="Krieger C.J."/>
            <person name="del Toro C."/>
            <person name="Ryder H.F."/>
            <person name="Williamson S.C."/>
            <person name="Barbeau R.A."/>
            <person name="Hamilton E.P."/>
            <person name="Orias E."/>
        </authorList>
    </citation>
    <scope>NUCLEOTIDE SEQUENCE [LARGE SCALE GENOMIC DNA]</scope>
    <source>
        <strain evidence="3">SB210</strain>
    </source>
</reference>
<proteinExistence type="predicted"/>
<dbReference type="InParanoid" id="W7XGC4"/>
<feature type="compositionally biased region" description="Basic and acidic residues" evidence="1">
    <location>
        <begin position="395"/>
        <end position="422"/>
    </location>
</feature>
<dbReference type="GeneID" id="24438349"/>
<dbReference type="RefSeq" id="XP_012654348.1">
    <property type="nucleotide sequence ID" value="XM_012798894.1"/>
</dbReference>
<protein>
    <submittedName>
        <fullName evidence="2">Uncharacterized protein</fullName>
    </submittedName>
</protein>
<feature type="region of interest" description="Disordered" evidence="1">
    <location>
        <begin position="389"/>
        <end position="422"/>
    </location>
</feature>
<gene>
    <name evidence="2" type="ORF">TTHERM_000310769</name>
</gene>
<dbReference type="Proteomes" id="UP000009168">
    <property type="component" value="Unassembled WGS sequence"/>
</dbReference>
<evidence type="ECO:0000256" key="1">
    <source>
        <dbReference type="SAM" id="MobiDB-lite"/>
    </source>
</evidence>
<sequence>MQKVQLNKQGKPQSFKKVQLGVLGKPLSGMNQMNLDYSDSKSFIAFYESQRRRDEDQFEKKNIFKVFDSYIKENSSKEEYFKQKSKQMKERTLKHNLYYIDQQIIQKELNEISLTNTRAEFDKKSSIQSDELLLNKQIQAAQFIQGFNEQSKGKTGAGENFQNQSQTFNRKEMHIIKLKNKNQSSKIDENQEYQQIQQCEQNQGLFQIKRKVTNFQVNSKSDIQTKQLQYERVKSPTQLNQSIVASMDIKILKNQKQVTFSSTPQQVISLKHSLSSLDVASTAQKFKQNSTHQKINTQIIHSQQEIVQDLPRKQSIYFANKLNQVINDLEKPFKEEQDLFLEPETNDCIVQNIENKQKKINQSESDYLQNQMVQQENQDSLIGIISPQQQNQNEQQREQEKMSKIKENSSQNDRTEIQKSSEIKNDQQIYLKHNFSHSQNQQNTTIQKSNINLLDQSQNAQQIQKKSSEQPQNQKKVYQKKQQRAEEKKTNIIKNSNKIQSNSSYRSVFLPNNFIIILEKGFSLFTYHFSEKFMQERILTFLTIQDCMSLRLVNKELYRRANKILFLRSQREQLIIEKKILKSTYRSQISDFIENQIQDFVQIIESFEDIQDSDYSEFMQMVIPPQNLLVVLHIFLCLFGKKIVGIESLLDNRAQWKRVMTVCFVKGCAKEQIKKIHQKANLEQLHELLPQKIYEHTREQISQNDSILSQLTSEKYPFQFKLFTFVEKILDLYEILCLKYPNVIKFIELLKQIKNDPEIRVLSFVDDNFCNKFELV</sequence>
<evidence type="ECO:0000313" key="2">
    <source>
        <dbReference type="EMBL" id="EWS73161.1"/>
    </source>
</evidence>
<dbReference type="KEGG" id="tet:TTHERM_000310769"/>
<evidence type="ECO:0000313" key="3">
    <source>
        <dbReference type="Proteomes" id="UP000009168"/>
    </source>
</evidence>
<organism evidence="2 3">
    <name type="scientific">Tetrahymena thermophila (strain SB210)</name>
    <dbReference type="NCBI Taxonomy" id="312017"/>
    <lineage>
        <taxon>Eukaryota</taxon>
        <taxon>Sar</taxon>
        <taxon>Alveolata</taxon>
        <taxon>Ciliophora</taxon>
        <taxon>Intramacronucleata</taxon>
        <taxon>Oligohymenophorea</taxon>
        <taxon>Hymenostomatida</taxon>
        <taxon>Tetrahymenina</taxon>
        <taxon>Tetrahymenidae</taxon>
        <taxon>Tetrahymena</taxon>
    </lineage>
</organism>
<dbReference type="AlphaFoldDB" id="W7XGC4"/>
<dbReference type="EMBL" id="GG662608">
    <property type="protein sequence ID" value="EWS73161.1"/>
    <property type="molecule type" value="Genomic_DNA"/>
</dbReference>
<feature type="compositionally biased region" description="Polar residues" evidence="1">
    <location>
        <begin position="456"/>
        <end position="465"/>
    </location>
</feature>
<feature type="region of interest" description="Disordered" evidence="1">
    <location>
        <begin position="456"/>
        <end position="490"/>
    </location>
</feature>
<keyword evidence="3" id="KW-1185">Reference proteome</keyword>